<sequence>MRSRTAFAGARALIYPVLALLGLGSAFSQSIVQEYYVPMPEAQIRQTFLALASNTGTTMDTTISLVAAVSGTKIVYDHWEDGYEVNLDSPTQSTTQVWGDGNDANGKPPGFASDPNGLPAGAVMALRNLITLPRNPTSFLYDGRDRVGATRGIVMTRSSWATTPGAVLADATEVNATVDWGTSFIIPVGENEIFPTPATASMFELCSLFVQASQAGTTVQIDKDANGVVDTTVTLGQGETYYLERGLLRGATVVASKPVQTQIITGDIGGNYETRWYTVAPTALWGTRYWSPVGTASNGDDTYVFLYNPDSAAISVNVTTRVGASTISIPAKSNYIYLMPQESGASFINTASKPFYAIATVGAEPTANNVHDWGFSLVQESDLTTTLSLGWGPGSSETGTITVNGNPVWVTATKNTTIYVDYNGDRVGSVTDPLGGKCDASYQVAALEVMRLFDPDKDQTGMRVYTVDGTLIAGAWGQDPATAGPGNPYLDAGTTIPSFPVPIIRKSSTIAVDNSPTGLSNGDVLEYTITMDNAGLVALGNTAVIDTFSTKLVYVAGSSSRDGVAVADNTGSGVTAFPFDSSGTTYNIPILARGQLTTLKYRATVNGTGTLVNTVNTSYAGVTSSNSIIIPSGGVQAQIIFSLSGGTATTAYAAGDGIYVQMTDADANTSSTTVQTVTVTVRNPTTGDYETITLTETGVNTGVFRNTTALPSSSASGTNPNDGTLNVFAGNGLTVTYNDPVFGDTATANATISTPSATKYLYLSTDGVGSPDQDLDRISPAISGDTTPAFTSDIQAPVSVAAGTPTLGAYDGPLVGSTASVSMSHTVSGTNRLLLVAVNYEDDSTAGMTINTVTFNGVALTRVSRVPSSQEAVAELWSLVNPPAVTANVVVNMTAFSSADALHLAATTFTGVNQTTPLGTVVTAAAATTPMTITAGGATGDLVFVTGAVDDSRTATPTGTAATAIWNANAGGTGDGVRSVGSSRAGDGNSAAFAWTLSAADGWGAIAVPIKPAVASGTPTTLSFTQTPTLAESLTIPSGSVMTGTVYYTASAGSLSGTVPVSATLRYGSTTVATVSSATASSPTLSFTFPALASAVTIPAGQALTLDITTAVPGVAFRVDYDLNTKNSLISIPTNTVIHTDSIGVYDAPYPGGTLVTSPANGQTVYVRATAGDPFGAYDVTSMDLVIDAKDSNTDDITTTLNASNVVATTGATKTFEYVWRTGVSTGLYTIAGTAKEGLETSPVISSTRSTTVTLSFLDLGTPSTTEFLNAGGTRTTTYAANESIRIRVTDLDKNKNTLLAETITVTLTNSSGDSETVTLTETGPNTGVFTAVVPATSTGSPTQNNGSLYAPTGSVINVVYTDATDSNDSTSATATVPAPTAVDGVSISKTLISPPNGQANVGDALQYRLRIVNTGGTALSTVAVTDTFPVANLTYVSATTTPTSVSGGTISWSNVGPLAIGSSTEIYLNFTANAAGTTVTNSASVTAGTASSNSSANVTIYRPRLQVTKTVTSPTSGTAGKGDNVVFSIAIQNNGTTAIPNLPLEDLFSNDTFEYVTASLAPNAVGSGSLLWNDITGSGSLAVNATQTISVTLKVKGEANPATNVAAVNYATDSNGSAVPASSSTATIVTAAASIKGLVLEDKGTAGFGGGDTALSNVRVTLYSDPNNDGDPSDGTVLAITNTLADGSYEFLNLALGNYVVVETDPTGYNSVTDIDGVNDNRIKVSLTTLTATTGRNFLDKYIDPALYANITGQVRNDTNANGLLTDPDAGISGVTIDLYTDPNGDGDPVDGTLYLTATTSAVSGSIGNYAFNLIPPGSYVVVETDPSGFFSTADKTLPNDNRIAVTVVASQTSTANDFLDSNATTLAGTIGDSVWADTNNNGIFDSGESGIANVTIQLYRSTDTPGVSTPYRTTFTNISGVYSFANVPTGQYLIYIPAANFAGNGTLVTSPLSSTLTVTTDNQVNNDDNGIQTASGAAVVSPTITISANETENTIDFGFVPNASLGSITGTVLADNNNDNVGDTGIAGVVLRLFTDPNGDGNPIDGVQVGSTTTAANGSYSFTGLPPRAYVVVQTQPAGYLDVSDSDGGTVNQVALVLTAGGSGLANFVEELPATVTGHIYRDVNGNGSQQTASEANFNNIRVVVTDGNNATQNVFTNANGDWTASVAPGLISANVDETGLPVGWTQTEGDDPTQVAVAAGGTVSAGNDGYFYPAIVTGKVYRDVMGDNTENGTDTGLAGVIVRITDSLGVVRNVTTNASGIWTVSVPPGATIIDVLELDATFPTGGIHMEGTDPNTVTAVASATTDGGKDGYYFPATVTGHLYLDVNGNSVQDSGEPNLQNIDILVTGSNGVAQTVVTNSGGNWTATVTPGGGTAKVVTTDPDFPAGSVQRQGDDPTSFVAVAAQVVSGGIDGYFVPATIIGHIYRDVNGNGVQDSGELGLAGVPVKITNSLGAIQTVTTDSAGNWTASVPPGTTIADIDDASTAIPAGSVRTQGTDPTTVTALAGATTDAGKDGYYQAGTVTGHVYRDANGNGVEDAGDSGLANLNVTTTDSLGVVRVVVTDASGNWTVSVPPGTLNFSVDRSDPDFPAGGTLSQGSDPGSAIAAAGQTVASNKVGFRILGIVTGHLYIDVNNNGAQGAGEPDLGSVTVTLSGGPSGTVTTETDASGNWSVSVAPGTYSVKVDTLDPQFPAGSTQSQGADPNNVTAIAGQTVNGGIDGYYIATSVTGTIYRDLNNNHVRDSGEPGIADVSVQVTDVNDTTRTVVTNSNGVWVVSVPPGTTTSVVLESGPVFTSGYVRSQGTGTSTVTAVTSSPTSVAITGYYFPGIVSGHLFNDLNGNGIEDSGEPGLGFVTVKVTDSLGAIQFVETNASGNWSASVPPGTVIVDVDDTDAQIPSGATRTTGTDPISITAVAGTNTPAGSAIGFYQAASVTGHLYRDVNGNGQQDSGEPNLPGVNVFVADSNQVTQTVVTDSNGNWSASVPPGQTLIDIDEADPQFPTGSIQTEGVALTTVTASTVTGPASAGNFGFYVPAVITGHLYLDLNGNGNQDFVVHDLANVNILVTDSRGQTQTVVTNSHGDWSATVPPGLATATVDNTDPEYPTGYVVTQGAVTTNFTAVAGATTGSTPVGFFLPAQVNGHLYIDTNGNGQQDSGEPNLAGVDVFVTSAINNVQTVTTNATGDWIATVPPGNTKIDINENDAQYPAGYAQTDGTDPSFVTAVGGLNTFAGNDGFYRSGTISGHIFNDLNGNGIEDSGEPGLAGVDVLVTDVNGNSQTVTTDASGNWVATVPPGRADVDIVNTSPAIPAGATKSAGDDPSFVIAAPGVNVPSTTTVGFFQAATVTGLLYADTNGNGVRDAGEQGIADITILITDSLNNPRTAVTGPDGVWTIAVPPGTTVAKVDTLDPQFPAGVTQIEGSDPSTVNAVAGTTVSAGNDGYFLPAQLTGTIYRDVNGNGSQGSGEPGLSGVTVRITDSLGVVRDVITNASGVWTVSVPPGDTIVDVINQDGTFPSGGVLREGIDPQTLTAIAGETVIAGKAGYYFPATVTGRVFFDVNGNGTLDNGETGLANLDVVVTDSNNVSQTVTTDGNGFWSASVPPGSTQAKLLESDPQYPTGAQRTSGADPTSANPTATQVVVTAPVGFFFPATITGIVYADTNGNGSQQGGESGYVNVTVRITDSQGAIQDVVTTTGGVWTASVPPGIATVLVTDANGVIPANSILREGTNPSTVAAVAGVTSNAGKDGYFLPATVSGHLFVDNDGNGVEGPGDAPMVGVDIIVTDSNGTVTTVTTDANGNWAIQVPPGTTLVAVDKNDPDFPLGGTLVTGTDPKTVNAVADVNTPAGTLAYRVLGIVRGHLYYDVNNNGMQDPTEPAMSGIPVQVTDSLNAVQVVLTDTDGNWNATVPPGTTSALVLTGDARFPSSAVQTEGTNPSSVSALAGQTLSAGTDGYYIATSVTGTIYVDLNNNNVRDAGEPGLAGVTVRVTDVNSAQRNVVTDSEGVWVASVPAGSTTSLVLETDPVFTAGYVRTQGSGTSTVTAVTSSPTSVAITGYYFPGTLTGTLFDDKNGNGVQDSGELGLSGVDVTITASNGVVTVVTTNGTGQWTAPGIAPGNAVVTVDRGDLPPGVVVTAGSDPTGVTVVSGVTTTVPGTAFFLPATVSGHLFKDVNGNGLQDEGEPNLPNVNVFVATSTGTVITVVTDENGDWTATVPPGTTLIDIDENDPDFPVGGALTTGQPVTTVTAVAGSNTSAGTLAYFVPAFISGHLYLDTNGNGSQQGGESNLANLDLVIVIVDSNGNTTRVTTDSAGNWKATVPPGPATATVDSTDPEYPAGALLTQGAITTSFDAEPNVTKVGTPVGFFFPATLTGHLYIDANGNGSQDEGEPNLPDISVSVLNSNGVTVIVQSDEHGNWTASVPPGETTVVVDRNDPDFPTGAYVLTDGTEPTILPAENVVANTSNFGGNDGYYLAGSVSGRVYADTNGDGDLDAGEPGIGGVEVRITTSTGQILTVFTLANGNWSAPVPPGQTIVDVIDSSTAIPAGSIRKEGSDTVSVTAAAGVDVTAGNTGYFLPGSISGFVQADTNGDGAPDLGIAGVSVGLFDTNNAVIASTTTGANGAYTFGNLPPGNYVIVQLQPAGYISVSDVDGGDPDTIGDVTPVVLTAGGTVTGRNFLERSLKTPNTFTEWQAGNPLGGQNSPTQNPDGDISNNLIEYAFALDPASGAGNPFCLVPSLANNGTIDAVYTRTAGGATDVTYQLQTISSLTLSPGGWTTVSLAPANFTVTDNGDGSETVRILDLQSLTGFINSGFVRMRVSLDADHNGTPEAVAVTEVGGWTATSLGSGCRTYGNPFVSCPPFSGVIDAVNGQQITLGTSAAGVNLATVLPSGSSYYLEVTAGDWAGHRLDVTTPGVGTLALANDSDLFSETGPFNTLTGALPASLAGDSFVIRKQWSLGEMFPVAAFTATGSQDTADQVQTFANGVYTAYWLYDDAGTKRWLRVGDSSMSDHTATIVPPGAGTFVTCLNTPGSLLAYGKVRSNDFVMPLQAGNNLVRGGYPLDESPFSRGMTIGNGFYGDRDFKKADEIFLWRGDATPDASGYDTYWLVNASTTLRRWAKVGDSTLQVQDNALLFKRDTSAFLKLSNPLPSHKVTRPWQP</sequence>
<proteinExistence type="predicted"/>
<dbReference type="InterPro" id="IPR013783">
    <property type="entry name" value="Ig-like_fold"/>
</dbReference>
<evidence type="ECO:0000313" key="8">
    <source>
        <dbReference type="Proteomes" id="UP001371305"/>
    </source>
</evidence>
<reference evidence="7 8" key="1">
    <citation type="submission" date="2024-04" db="EMBL/GenBank/DDBJ databases">
        <title>Luteolibacter sp. isolated from soil.</title>
        <authorList>
            <person name="An J."/>
        </authorList>
    </citation>
    <scope>NUCLEOTIDE SEQUENCE [LARGE SCALE GENOMIC DNA]</scope>
    <source>
        <strain evidence="7 8">Y139</strain>
    </source>
</reference>
<dbReference type="InterPro" id="IPR051417">
    <property type="entry name" value="SDr/BOS_complex"/>
</dbReference>
<dbReference type="InterPro" id="IPR047589">
    <property type="entry name" value="DUF11_rpt"/>
</dbReference>
<dbReference type="SUPFAM" id="SSF117074">
    <property type="entry name" value="Hypothetical protein PA1324"/>
    <property type="match status" value="22"/>
</dbReference>
<feature type="domain" description="DUF11" evidence="5">
    <location>
        <begin position="1387"/>
        <end position="1499"/>
    </location>
</feature>
<feature type="domain" description="DUF11" evidence="5">
    <location>
        <begin position="517"/>
        <end position="619"/>
    </location>
</feature>
<comment type="caution">
    <text evidence="7">The sequence shown here is derived from an EMBL/GenBank/DDBJ whole genome shotgun (WGS) entry which is preliminary data.</text>
</comment>
<feature type="domain" description="SD-repeat containing protein B" evidence="6">
    <location>
        <begin position="2631"/>
        <end position="2706"/>
    </location>
</feature>
<dbReference type="PANTHER" id="PTHR23303:SF15">
    <property type="entry name" value="COLOSSIN-A"/>
    <property type="match status" value="1"/>
</dbReference>
<evidence type="ECO:0000313" key="7">
    <source>
        <dbReference type="EMBL" id="MEK7952019.1"/>
    </source>
</evidence>
<feature type="domain" description="SD-repeat containing protein B" evidence="6">
    <location>
        <begin position="2010"/>
        <end position="2091"/>
    </location>
</feature>
<gene>
    <name evidence="7" type="ORF">WKV53_16005</name>
</gene>
<dbReference type="Gene3D" id="2.60.40.10">
    <property type="entry name" value="Immunoglobulins"/>
    <property type="match status" value="26"/>
</dbReference>
<name>A0ABU9AW91_9BACT</name>
<accession>A0ABU9AW91</accession>
<feature type="domain" description="SD-repeat containing protein B" evidence="6">
    <location>
        <begin position="4572"/>
        <end position="4656"/>
    </location>
</feature>
<feature type="domain" description="SD-repeat containing protein B" evidence="6">
    <location>
        <begin position="3241"/>
        <end position="3304"/>
    </location>
</feature>
<feature type="domain" description="SD-repeat containing protein B" evidence="6">
    <location>
        <begin position="1871"/>
        <end position="2001"/>
    </location>
</feature>
<feature type="domain" description="DUF11" evidence="5">
    <location>
        <begin position="1506"/>
        <end position="1616"/>
    </location>
</feature>
<evidence type="ECO:0000259" key="5">
    <source>
        <dbReference type="Pfam" id="PF01345"/>
    </source>
</evidence>
<dbReference type="NCBIfam" id="TIGR01451">
    <property type="entry name" value="B_ant_repeat"/>
    <property type="match status" value="2"/>
</dbReference>
<evidence type="ECO:0000256" key="2">
    <source>
        <dbReference type="ARBA" id="ARBA00022525"/>
    </source>
</evidence>
<organism evidence="7 8">
    <name type="scientific">Luteolibacter soli</name>
    <dbReference type="NCBI Taxonomy" id="3135280"/>
    <lineage>
        <taxon>Bacteria</taxon>
        <taxon>Pseudomonadati</taxon>
        <taxon>Verrucomicrobiota</taxon>
        <taxon>Verrucomicrobiia</taxon>
        <taxon>Verrucomicrobiales</taxon>
        <taxon>Verrucomicrobiaceae</taxon>
        <taxon>Luteolibacter</taxon>
    </lineage>
</organism>
<feature type="domain" description="SD-repeat containing protein B" evidence="6">
    <location>
        <begin position="1753"/>
        <end position="1843"/>
    </location>
</feature>
<dbReference type="RefSeq" id="WP_341405779.1">
    <property type="nucleotide sequence ID" value="NZ_JBBUKT010000006.1"/>
</dbReference>
<feature type="compositionally biased region" description="Polar residues" evidence="4">
    <location>
        <begin position="3616"/>
        <end position="3630"/>
    </location>
</feature>
<keyword evidence="2" id="KW-0964">Secreted</keyword>
<evidence type="ECO:0000256" key="3">
    <source>
        <dbReference type="ARBA" id="ARBA00022729"/>
    </source>
</evidence>
<evidence type="ECO:0000259" key="6">
    <source>
        <dbReference type="Pfam" id="PF17210"/>
    </source>
</evidence>
<evidence type="ECO:0000256" key="1">
    <source>
        <dbReference type="ARBA" id="ARBA00004613"/>
    </source>
</evidence>
<dbReference type="PANTHER" id="PTHR23303">
    <property type="entry name" value="CARBOXYPEPTIDASE REGULATORY REGION-CONTAINING"/>
    <property type="match status" value="1"/>
</dbReference>
<protein>
    <submittedName>
        <fullName evidence="7">SdrD B-like domain-containing protein</fullName>
    </submittedName>
</protein>
<dbReference type="EMBL" id="JBBUKT010000006">
    <property type="protein sequence ID" value="MEK7952019.1"/>
    <property type="molecule type" value="Genomic_DNA"/>
</dbReference>
<evidence type="ECO:0000256" key="4">
    <source>
        <dbReference type="SAM" id="MobiDB-lite"/>
    </source>
</evidence>
<dbReference type="InterPro" id="IPR033764">
    <property type="entry name" value="Sdr_B"/>
</dbReference>
<dbReference type="Pfam" id="PF17210">
    <property type="entry name" value="SdrD_B"/>
    <property type="match status" value="8"/>
</dbReference>
<keyword evidence="8" id="KW-1185">Reference proteome</keyword>
<dbReference type="Proteomes" id="UP001371305">
    <property type="component" value="Unassembled WGS sequence"/>
</dbReference>
<keyword evidence="3" id="KW-0732">Signal</keyword>
<dbReference type="Pfam" id="PF01345">
    <property type="entry name" value="DUF11"/>
    <property type="match status" value="3"/>
</dbReference>
<comment type="subcellular location">
    <subcellularLocation>
        <location evidence="1">Secreted</location>
    </subcellularLocation>
</comment>
<dbReference type="InterPro" id="IPR001434">
    <property type="entry name" value="OmcB-like_DUF11"/>
</dbReference>
<feature type="domain" description="SD-repeat containing protein B" evidence="6">
    <location>
        <begin position="2426"/>
        <end position="2470"/>
    </location>
</feature>
<feature type="domain" description="SD-repeat containing protein B" evidence="6">
    <location>
        <begin position="4061"/>
        <end position="4132"/>
    </location>
</feature>
<feature type="region of interest" description="Disordered" evidence="4">
    <location>
        <begin position="3591"/>
        <end position="3630"/>
    </location>
</feature>
<feature type="region of interest" description="Disordered" evidence="4">
    <location>
        <begin position="4303"/>
        <end position="4322"/>
    </location>
</feature>